<sequence length="38" mass="4247">MQLISHSQNSSITILALKLPRSHPKPNQSETTLMLLSM</sequence>
<dbReference type="AlphaFoldDB" id="A0A2P2NTN4"/>
<protein>
    <submittedName>
        <fullName evidence="1">Uncharacterized protein</fullName>
    </submittedName>
</protein>
<evidence type="ECO:0000313" key="1">
    <source>
        <dbReference type="EMBL" id="MBX45872.1"/>
    </source>
</evidence>
<organism evidence="1">
    <name type="scientific">Rhizophora mucronata</name>
    <name type="common">Asiatic mangrove</name>
    <dbReference type="NCBI Taxonomy" id="61149"/>
    <lineage>
        <taxon>Eukaryota</taxon>
        <taxon>Viridiplantae</taxon>
        <taxon>Streptophyta</taxon>
        <taxon>Embryophyta</taxon>
        <taxon>Tracheophyta</taxon>
        <taxon>Spermatophyta</taxon>
        <taxon>Magnoliopsida</taxon>
        <taxon>eudicotyledons</taxon>
        <taxon>Gunneridae</taxon>
        <taxon>Pentapetalae</taxon>
        <taxon>rosids</taxon>
        <taxon>fabids</taxon>
        <taxon>Malpighiales</taxon>
        <taxon>Rhizophoraceae</taxon>
        <taxon>Rhizophora</taxon>
    </lineage>
</organism>
<proteinExistence type="predicted"/>
<dbReference type="EMBL" id="GGEC01065388">
    <property type="protein sequence ID" value="MBX45872.1"/>
    <property type="molecule type" value="Transcribed_RNA"/>
</dbReference>
<accession>A0A2P2NTN4</accession>
<reference evidence="1" key="1">
    <citation type="submission" date="2018-02" db="EMBL/GenBank/DDBJ databases">
        <title>Rhizophora mucronata_Transcriptome.</title>
        <authorList>
            <person name="Meera S.P."/>
            <person name="Sreeshan A."/>
            <person name="Augustine A."/>
        </authorList>
    </citation>
    <scope>NUCLEOTIDE SEQUENCE</scope>
    <source>
        <tissue evidence="1">Leaf</tissue>
    </source>
</reference>
<name>A0A2P2NTN4_RHIMU</name>